<dbReference type="EMBL" id="JANRMS010005182">
    <property type="protein sequence ID" value="KAJ3503375.1"/>
    <property type="molecule type" value="Genomic_DNA"/>
</dbReference>
<evidence type="ECO:0000313" key="2">
    <source>
        <dbReference type="Proteomes" id="UP001148629"/>
    </source>
</evidence>
<protein>
    <submittedName>
        <fullName evidence="1">Uncharacterized protein</fullName>
    </submittedName>
</protein>
<proteinExistence type="predicted"/>
<sequence length="129" mass="14385">MAENTTGEIPLEGSLDALNTTLDREFGWLSAFEYMQDLDFLLLELKLVFSAIGIIYLGAHAALRRPPSAAPAKKKPGDKHEGDERFAQGLEPSDAIMFPLMAAFVLVGLYYLIQWLQDPNILNKILRCC</sequence>
<dbReference type="Proteomes" id="UP001148629">
    <property type="component" value="Unassembled WGS sequence"/>
</dbReference>
<evidence type="ECO:0000313" key="1">
    <source>
        <dbReference type="EMBL" id="KAJ3503375.1"/>
    </source>
</evidence>
<comment type="caution">
    <text evidence="1">The sequence shown here is derived from an EMBL/GenBank/DDBJ whole genome shotgun (WGS) entry which is preliminary data.</text>
</comment>
<name>A0ACC1RDB9_9HYPO</name>
<keyword evidence="2" id="KW-1185">Reference proteome</keyword>
<accession>A0ACC1RDB9</accession>
<gene>
    <name evidence="1" type="ORF">NM208_g16528</name>
</gene>
<organism evidence="1 2">
    <name type="scientific">Fusarium decemcellulare</name>
    <dbReference type="NCBI Taxonomy" id="57161"/>
    <lineage>
        <taxon>Eukaryota</taxon>
        <taxon>Fungi</taxon>
        <taxon>Dikarya</taxon>
        <taxon>Ascomycota</taxon>
        <taxon>Pezizomycotina</taxon>
        <taxon>Sordariomycetes</taxon>
        <taxon>Hypocreomycetidae</taxon>
        <taxon>Hypocreales</taxon>
        <taxon>Nectriaceae</taxon>
        <taxon>Fusarium</taxon>
        <taxon>Fusarium decemcellulare species complex</taxon>
    </lineage>
</organism>
<reference evidence="1" key="1">
    <citation type="submission" date="2022-08" db="EMBL/GenBank/DDBJ databases">
        <title>Genome Sequence of Fusarium decemcellulare.</title>
        <authorList>
            <person name="Buettner E."/>
        </authorList>
    </citation>
    <scope>NUCLEOTIDE SEQUENCE</scope>
    <source>
        <strain evidence="1">Babe19</strain>
    </source>
</reference>